<protein>
    <recommendedName>
        <fullName evidence="8">N-alpha-acetyltransferase 60</fullName>
        <ecNumber evidence="7">2.3.1.259</ecNumber>
        <ecNumber evidence="1">2.3.1.48</ecNumber>
    </recommendedName>
</protein>
<dbReference type="PANTHER" id="PTHR14744">
    <property type="entry name" value="N-ALPHA-ACETYLTRANSFERASE 60"/>
    <property type="match status" value="1"/>
</dbReference>
<dbReference type="GO" id="GO:0004402">
    <property type="term" value="F:histone acetyltransferase activity"/>
    <property type="evidence" value="ECO:0007669"/>
    <property type="project" value="TreeGrafter"/>
</dbReference>
<keyword evidence="2" id="KW-0808">Transferase</keyword>
<keyword evidence="13" id="KW-1185">Reference proteome</keyword>
<evidence type="ECO:0000256" key="7">
    <source>
        <dbReference type="ARBA" id="ARBA00026111"/>
    </source>
</evidence>
<comment type="catalytic activity">
    <reaction evidence="9">
        <text>L-lysyl-[protein] + acetyl-CoA = N(6)-acetyl-L-lysyl-[protein] + CoA + H(+)</text>
        <dbReference type="Rhea" id="RHEA:45948"/>
        <dbReference type="Rhea" id="RHEA-COMP:9752"/>
        <dbReference type="Rhea" id="RHEA-COMP:10731"/>
        <dbReference type="ChEBI" id="CHEBI:15378"/>
        <dbReference type="ChEBI" id="CHEBI:29969"/>
        <dbReference type="ChEBI" id="CHEBI:57287"/>
        <dbReference type="ChEBI" id="CHEBI:57288"/>
        <dbReference type="ChEBI" id="CHEBI:61930"/>
        <dbReference type="EC" id="2.3.1.48"/>
    </reaction>
</comment>
<keyword evidence="5" id="KW-0012">Acyltransferase</keyword>
<dbReference type="Proteomes" id="UP000054549">
    <property type="component" value="Unassembled WGS sequence"/>
</dbReference>
<evidence type="ECO:0000256" key="6">
    <source>
        <dbReference type="ARBA" id="ARBA00025774"/>
    </source>
</evidence>
<dbReference type="PROSITE" id="PS51186">
    <property type="entry name" value="GNAT"/>
    <property type="match status" value="1"/>
</dbReference>
<dbReference type="STRING" id="946122.A0A0C2XIS8"/>
<gene>
    <name evidence="12" type="ORF">M378DRAFT_184760</name>
</gene>
<evidence type="ECO:0000256" key="3">
    <source>
        <dbReference type="ARBA" id="ARBA00022829"/>
    </source>
</evidence>
<dbReference type="Pfam" id="PF00583">
    <property type="entry name" value="Acetyltransf_1"/>
    <property type="match status" value="1"/>
</dbReference>
<accession>A0A0C2XIS8</accession>
<comment type="catalytic activity">
    <reaction evidence="10">
        <text>N-terminal L-methionyl-[transmembrane protein] + acetyl-CoA = N-terminal N(alpha)-acetyl-L-methionyl-[transmembrane protein] + CoA + H(+)</text>
        <dbReference type="Rhea" id="RHEA:50604"/>
        <dbReference type="Rhea" id="RHEA-COMP:12745"/>
        <dbReference type="Rhea" id="RHEA-COMP:12746"/>
        <dbReference type="ChEBI" id="CHEBI:15378"/>
        <dbReference type="ChEBI" id="CHEBI:57287"/>
        <dbReference type="ChEBI" id="CHEBI:57288"/>
        <dbReference type="ChEBI" id="CHEBI:64731"/>
        <dbReference type="ChEBI" id="CHEBI:133414"/>
        <dbReference type="EC" id="2.3.1.259"/>
    </reaction>
</comment>
<evidence type="ECO:0000256" key="4">
    <source>
        <dbReference type="ARBA" id="ARBA00022853"/>
    </source>
</evidence>
<dbReference type="OrthoDB" id="47374at2759"/>
<evidence type="ECO:0000256" key="1">
    <source>
        <dbReference type="ARBA" id="ARBA00013184"/>
    </source>
</evidence>
<evidence type="ECO:0000256" key="9">
    <source>
        <dbReference type="ARBA" id="ARBA00048017"/>
    </source>
</evidence>
<dbReference type="AlphaFoldDB" id="A0A0C2XIS8"/>
<organism evidence="12 13">
    <name type="scientific">Amanita muscaria (strain Koide BX008)</name>
    <dbReference type="NCBI Taxonomy" id="946122"/>
    <lineage>
        <taxon>Eukaryota</taxon>
        <taxon>Fungi</taxon>
        <taxon>Dikarya</taxon>
        <taxon>Basidiomycota</taxon>
        <taxon>Agaricomycotina</taxon>
        <taxon>Agaricomycetes</taxon>
        <taxon>Agaricomycetidae</taxon>
        <taxon>Agaricales</taxon>
        <taxon>Pluteineae</taxon>
        <taxon>Amanitaceae</taxon>
        <taxon>Amanita</taxon>
    </lineage>
</organism>
<comment type="similarity">
    <text evidence="6">Belongs to the acetyltransferase family. NAA60 subfamily.</text>
</comment>
<sequence length="161" mass="17900">MSLDEIAIRPFTSADIKLSNVLPIRYPQSFFLQLLLLPARICLVAYPRSDPQNLIGFISAAYSPEPPTDAKIPRIEILTLGVAPSYRHRGLARRLIRSIPQHLCASHSIFFQANVATSNTSALKFYEQLGFRIASDVITNLYRTTSSSKDGYLIVGCINSD</sequence>
<proteinExistence type="inferred from homology"/>
<dbReference type="GO" id="GO:0000139">
    <property type="term" value="C:Golgi membrane"/>
    <property type="evidence" value="ECO:0007669"/>
    <property type="project" value="TreeGrafter"/>
</dbReference>
<evidence type="ECO:0000313" key="12">
    <source>
        <dbReference type="EMBL" id="KIL68888.1"/>
    </source>
</evidence>
<evidence type="ECO:0000256" key="2">
    <source>
        <dbReference type="ARBA" id="ARBA00022679"/>
    </source>
</evidence>
<dbReference type="SUPFAM" id="SSF55729">
    <property type="entry name" value="Acyl-CoA N-acyltransferases (Nat)"/>
    <property type="match status" value="1"/>
</dbReference>
<dbReference type="PANTHER" id="PTHR14744:SF15">
    <property type="entry name" value="N-ALPHA-ACETYLTRANSFERASE 60"/>
    <property type="match status" value="1"/>
</dbReference>
<evidence type="ECO:0000259" key="11">
    <source>
        <dbReference type="PROSITE" id="PS51186"/>
    </source>
</evidence>
<dbReference type="GO" id="GO:0007059">
    <property type="term" value="P:chromosome segregation"/>
    <property type="evidence" value="ECO:0007669"/>
    <property type="project" value="UniProtKB-KW"/>
</dbReference>
<feature type="domain" description="N-acetyltransferase" evidence="11">
    <location>
        <begin position="6"/>
        <end position="152"/>
    </location>
</feature>
<keyword evidence="3" id="KW-0159">Chromosome partition</keyword>
<evidence type="ECO:0000256" key="10">
    <source>
        <dbReference type="ARBA" id="ARBA00048848"/>
    </source>
</evidence>
<name>A0A0C2XIS8_AMAMK</name>
<evidence type="ECO:0000313" key="13">
    <source>
        <dbReference type="Proteomes" id="UP000054549"/>
    </source>
</evidence>
<evidence type="ECO:0000256" key="5">
    <source>
        <dbReference type="ARBA" id="ARBA00023315"/>
    </source>
</evidence>
<dbReference type="InterPro" id="IPR000182">
    <property type="entry name" value="GNAT_dom"/>
</dbReference>
<dbReference type="Gene3D" id="3.40.630.30">
    <property type="match status" value="1"/>
</dbReference>
<dbReference type="HOGENOM" id="CLU_091753_0_0_1"/>
<dbReference type="InterPro" id="IPR016181">
    <property type="entry name" value="Acyl_CoA_acyltransferase"/>
</dbReference>
<dbReference type="CDD" id="cd04301">
    <property type="entry name" value="NAT_SF"/>
    <property type="match status" value="1"/>
</dbReference>
<keyword evidence="4" id="KW-0156">Chromatin regulator</keyword>
<dbReference type="InParanoid" id="A0A0C2XIS8"/>
<dbReference type="GO" id="GO:0120518">
    <property type="term" value="F:protein N-terminal-methionine acetyltransferase activity"/>
    <property type="evidence" value="ECO:0007669"/>
    <property type="project" value="UniProtKB-EC"/>
</dbReference>
<dbReference type="EMBL" id="KN818227">
    <property type="protein sequence ID" value="KIL68888.1"/>
    <property type="molecule type" value="Genomic_DNA"/>
</dbReference>
<dbReference type="EC" id="2.3.1.259" evidence="7"/>
<reference evidence="12 13" key="1">
    <citation type="submission" date="2014-04" db="EMBL/GenBank/DDBJ databases">
        <title>Evolutionary Origins and Diversification of the Mycorrhizal Mutualists.</title>
        <authorList>
            <consortium name="DOE Joint Genome Institute"/>
            <consortium name="Mycorrhizal Genomics Consortium"/>
            <person name="Kohler A."/>
            <person name="Kuo A."/>
            <person name="Nagy L.G."/>
            <person name="Floudas D."/>
            <person name="Copeland A."/>
            <person name="Barry K.W."/>
            <person name="Cichocki N."/>
            <person name="Veneault-Fourrey C."/>
            <person name="LaButti K."/>
            <person name="Lindquist E.A."/>
            <person name="Lipzen A."/>
            <person name="Lundell T."/>
            <person name="Morin E."/>
            <person name="Murat C."/>
            <person name="Riley R."/>
            <person name="Ohm R."/>
            <person name="Sun H."/>
            <person name="Tunlid A."/>
            <person name="Henrissat B."/>
            <person name="Grigoriev I.V."/>
            <person name="Hibbett D.S."/>
            <person name="Martin F."/>
        </authorList>
    </citation>
    <scope>NUCLEOTIDE SEQUENCE [LARGE SCALE GENOMIC DNA]</scope>
    <source>
        <strain evidence="12 13">Koide BX008</strain>
    </source>
</reference>
<dbReference type="InterPro" id="IPR045141">
    <property type="entry name" value="NAA60-like"/>
</dbReference>
<evidence type="ECO:0000256" key="8">
    <source>
        <dbReference type="ARBA" id="ARBA00026144"/>
    </source>
</evidence>
<dbReference type="EC" id="2.3.1.48" evidence="1"/>